<feature type="active site" description="Nucleophile" evidence="10 11">
    <location>
        <position position="123"/>
    </location>
</feature>
<gene>
    <name evidence="10" type="primary">hisH</name>
    <name evidence="13" type="ORF">HNR37_000202</name>
</gene>
<evidence type="ECO:0000256" key="8">
    <source>
        <dbReference type="ARBA" id="ARBA00047838"/>
    </source>
</evidence>
<dbReference type="InterPro" id="IPR017926">
    <property type="entry name" value="GATASE"/>
</dbReference>
<evidence type="ECO:0000259" key="12">
    <source>
        <dbReference type="Pfam" id="PF00117"/>
    </source>
</evidence>
<keyword evidence="10" id="KW-0963">Cytoplasm</keyword>
<protein>
    <recommendedName>
        <fullName evidence="10">Imidazole glycerol phosphate synthase subunit HisH</fullName>
        <ecNumber evidence="10">4.3.2.10</ecNumber>
    </recommendedName>
    <alternativeName>
        <fullName evidence="10">IGP synthase glutaminase subunit</fullName>
        <ecNumber evidence="10">3.5.1.2</ecNumber>
    </alternativeName>
    <alternativeName>
        <fullName evidence="10">IGP synthase subunit HisH</fullName>
    </alternativeName>
    <alternativeName>
        <fullName evidence="10">ImGP synthase subunit HisH</fullName>
        <shortName evidence="10">IGPS subunit HisH</shortName>
    </alternativeName>
</protein>
<dbReference type="Pfam" id="PF00117">
    <property type="entry name" value="GATase"/>
    <property type="match status" value="1"/>
</dbReference>
<evidence type="ECO:0000313" key="13">
    <source>
        <dbReference type="EMBL" id="MBB5020899.1"/>
    </source>
</evidence>
<evidence type="ECO:0000256" key="4">
    <source>
        <dbReference type="ARBA" id="ARBA00022801"/>
    </source>
</evidence>
<dbReference type="InterPro" id="IPR010139">
    <property type="entry name" value="Imidazole-glycPsynth_HisH"/>
</dbReference>
<dbReference type="NCBIfam" id="TIGR01855">
    <property type="entry name" value="IMP_synth_hisH"/>
    <property type="match status" value="1"/>
</dbReference>
<dbReference type="PANTHER" id="PTHR42701:SF1">
    <property type="entry name" value="IMIDAZOLE GLYCEROL PHOSPHATE SYNTHASE SUBUNIT HISH"/>
    <property type="match status" value="1"/>
</dbReference>
<dbReference type="GO" id="GO:0000107">
    <property type="term" value="F:imidazoleglycerol-phosphate synthase activity"/>
    <property type="evidence" value="ECO:0007669"/>
    <property type="project" value="UniProtKB-UniRule"/>
</dbReference>
<evidence type="ECO:0000256" key="7">
    <source>
        <dbReference type="ARBA" id="ARBA00023239"/>
    </source>
</evidence>
<accession>A0A7W7Y2M4</accession>
<dbReference type="PROSITE" id="PS51273">
    <property type="entry name" value="GATASE_TYPE_1"/>
    <property type="match status" value="1"/>
</dbReference>
<keyword evidence="5 10" id="KW-0315">Glutamine amidotransferase</keyword>
<keyword evidence="3 10" id="KW-0028">Amino-acid biosynthesis</keyword>
<dbReference type="GO" id="GO:0016829">
    <property type="term" value="F:lyase activity"/>
    <property type="evidence" value="ECO:0007669"/>
    <property type="project" value="UniProtKB-KW"/>
</dbReference>
<dbReference type="HAMAP" id="MF_00278">
    <property type="entry name" value="HisH"/>
    <property type="match status" value="1"/>
</dbReference>
<dbReference type="CDD" id="cd01748">
    <property type="entry name" value="GATase1_IGP_Synthase"/>
    <property type="match status" value="1"/>
</dbReference>
<comment type="subcellular location">
    <subcellularLocation>
        <location evidence="10">Cytoplasm</location>
    </subcellularLocation>
</comment>
<dbReference type="Proteomes" id="UP000528322">
    <property type="component" value="Unassembled WGS sequence"/>
</dbReference>
<evidence type="ECO:0000256" key="1">
    <source>
        <dbReference type="ARBA" id="ARBA00005091"/>
    </source>
</evidence>
<comment type="caution">
    <text evidence="13">The sequence shown here is derived from an EMBL/GenBank/DDBJ whole genome shotgun (WGS) entry which is preliminary data.</text>
</comment>
<evidence type="ECO:0000256" key="2">
    <source>
        <dbReference type="ARBA" id="ARBA00011152"/>
    </source>
</evidence>
<keyword evidence="4 10" id="KW-0378">Hydrolase</keyword>
<dbReference type="GO" id="GO:0005737">
    <property type="term" value="C:cytoplasm"/>
    <property type="evidence" value="ECO:0007669"/>
    <property type="project" value="UniProtKB-SubCell"/>
</dbReference>
<evidence type="ECO:0000256" key="10">
    <source>
        <dbReference type="HAMAP-Rule" id="MF_00278"/>
    </source>
</evidence>
<comment type="catalytic activity">
    <reaction evidence="8 10">
        <text>5-[(5-phospho-1-deoxy-D-ribulos-1-ylimino)methylamino]-1-(5-phospho-beta-D-ribosyl)imidazole-4-carboxamide + L-glutamine = D-erythro-1-(imidazol-4-yl)glycerol 3-phosphate + 5-amino-1-(5-phospho-beta-D-ribosyl)imidazole-4-carboxamide + L-glutamate + H(+)</text>
        <dbReference type="Rhea" id="RHEA:24793"/>
        <dbReference type="ChEBI" id="CHEBI:15378"/>
        <dbReference type="ChEBI" id="CHEBI:29985"/>
        <dbReference type="ChEBI" id="CHEBI:58278"/>
        <dbReference type="ChEBI" id="CHEBI:58359"/>
        <dbReference type="ChEBI" id="CHEBI:58475"/>
        <dbReference type="ChEBI" id="CHEBI:58525"/>
        <dbReference type="EC" id="4.3.2.10"/>
    </reaction>
</comment>
<feature type="active site" evidence="10 11">
    <location>
        <position position="229"/>
    </location>
</feature>
<dbReference type="GO" id="GO:0000105">
    <property type="term" value="P:L-histidine biosynthetic process"/>
    <property type="evidence" value="ECO:0007669"/>
    <property type="project" value="UniProtKB-UniRule"/>
</dbReference>
<evidence type="ECO:0000256" key="3">
    <source>
        <dbReference type="ARBA" id="ARBA00022605"/>
    </source>
</evidence>
<dbReference type="SUPFAM" id="SSF52317">
    <property type="entry name" value="Class I glutamine amidotransferase-like"/>
    <property type="match status" value="1"/>
</dbReference>
<keyword evidence="6 10" id="KW-0368">Histidine biosynthesis</keyword>
<evidence type="ECO:0000256" key="6">
    <source>
        <dbReference type="ARBA" id="ARBA00023102"/>
    </source>
</evidence>
<evidence type="ECO:0000256" key="9">
    <source>
        <dbReference type="ARBA" id="ARBA00049534"/>
    </source>
</evidence>
<organism evidence="13 14">
    <name type="scientific">Desulfurispira natronophila</name>
    <dbReference type="NCBI Taxonomy" id="682562"/>
    <lineage>
        <taxon>Bacteria</taxon>
        <taxon>Pseudomonadati</taxon>
        <taxon>Chrysiogenota</taxon>
        <taxon>Chrysiogenia</taxon>
        <taxon>Chrysiogenales</taxon>
        <taxon>Chrysiogenaceae</taxon>
        <taxon>Desulfurispira</taxon>
    </lineage>
</organism>
<dbReference type="EC" id="3.5.1.2" evidence="10"/>
<comment type="function">
    <text evidence="10">IGPS catalyzes the conversion of PRFAR and glutamine to IGP, AICAR and glutamate. The HisH subunit catalyzes the hydrolysis of glutamine to glutamate and ammonia as part of the synthesis of IGP and AICAR. The resulting ammonia molecule is channeled to the active site of HisF.</text>
</comment>
<keyword evidence="13" id="KW-0328">Glycosyltransferase</keyword>
<keyword evidence="13" id="KW-0808">Transferase</keyword>
<dbReference type="AlphaFoldDB" id="A0A7W7Y2M4"/>
<evidence type="ECO:0000256" key="11">
    <source>
        <dbReference type="PIRSR" id="PIRSR000495-1"/>
    </source>
</evidence>
<keyword evidence="14" id="KW-1185">Reference proteome</keyword>
<feature type="domain" description="Glutamine amidotransferase" evidence="12">
    <location>
        <begin position="55"/>
        <end position="246"/>
    </location>
</feature>
<dbReference type="InterPro" id="IPR029062">
    <property type="entry name" value="Class_I_gatase-like"/>
</dbReference>
<dbReference type="PIRSF" id="PIRSF000495">
    <property type="entry name" value="Amidotransf_hisH"/>
    <property type="match status" value="1"/>
</dbReference>
<evidence type="ECO:0000313" key="14">
    <source>
        <dbReference type="Proteomes" id="UP000528322"/>
    </source>
</evidence>
<sequence length="248" mass="27211">METTNTISLKPYSRPLLTHVAKHLPATVKVFSQQRGCCKMTSKVQIGILDYGIGNLRSVQKAFEVQGIEAHLHQEAAALQRCDKLILPGVGAFGDCMQSLENSGLRPLVEGWIADGRPLLGICVGFQMLLECSHEFGLHKGLGIVCGEVKPFRGSVCSQLKIPQMGWNTVRFLQPSILTEGLGEEEYFYFVHSFYCDVQSPGTVLGVTDYSLSYCTAMQKGCLYGTQFHPEKSSSAGLKILKNFALKG</sequence>
<dbReference type="UniPathway" id="UPA00031">
    <property type="reaction ID" value="UER00010"/>
</dbReference>
<dbReference type="PANTHER" id="PTHR42701">
    <property type="entry name" value="IMIDAZOLE GLYCEROL PHOSPHATE SYNTHASE SUBUNIT HISH"/>
    <property type="match status" value="1"/>
</dbReference>
<dbReference type="EMBL" id="JACHID010000001">
    <property type="protein sequence ID" value="MBB5020899.1"/>
    <property type="molecule type" value="Genomic_DNA"/>
</dbReference>
<name>A0A7W7Y2M4_9BACT</name>
<comment type="subunit">
    <text evidence="2 10">Heterodimer of HisH and HisF.</text>
</comment>
<comment type="catalytic activity">
    <reaction evidence="9 10">
        <text>L-glutamine + H2O = L-glutamate + NH4(+)</text>
        <dbReference type="Rhea" id="RHEA:15889"/>
        <dbReference type="ChEBI" id="CHEBI:15377"/>
        <dbReference type="ChEBI" id="CHEBI:28938"/>
        <dbReference type="ChEBI" id="CHEBI:29985"/>
        <dbReference type="ChEBI" id="CHEBI:58359"/>
        <dbReference type="EC" id="3.5.1.2"/>
    </reaction>
</comment>
<evidence type="ECO:0000256" key="5">
    <source>
        <dbReference type="ARBA" id="ARBA00022962"/>
    </source>
</evidence>
<dbReference type="EC" id="4.3.2.10" evidence="10"/>
<keyword evidence="7 10" id="KW-0456">Lyase</keyword>
<proteinExistence type="inferred from homology"/>
<reference evidence="13 14" key="1">
    <citation type="submission" date="2020-08" db="EMBL/GenBank/DDBJ databases">
        <title>Genomic Encyclopedia of Type Strains, Phase IV (KMG-IV): sequencing the most valuable type-strain genomes for metagenomic binning, comparative biology and taxonomic classification.</title>
        <authorList>
            <person name="Goeker M."/>
        </authorList>
    </citation>
    <scope>NUCLEOTIDE SEQUENCE [LARGE SCALE GENOMIC DNA]</scope>
    <source>
        <strain evidence="13 14">DSM 22071</strain>
    </source>
</reference>
<feature type="active site" evidence="10 11">
    <location>
        <position position="231"/>
    </location>
</feature>
<comment type="pathway">
    <text evidence="1 10">Amino-acid biosynthesis; L-histidine biosynthesis; L-histidine from 5-phospho-alpha-D-ribose 1-diphosphate: step 5/9.</text>
</comment>
<dbReference type="GO" id="GO:0004359">
    <property type="term" value="F:glutaminase activity"/>
    <property type="evidence" value="ECO:0007669"/>
    <property type="project" value="UniProtKB-EC"/>
</dbReference>
<dbReference type="Gene3D" id="3.40.50.880">
    <property type="match status" value="1"/>
</dbReference>